<dbReference type="Pfam" id="PF01609">
    <property type="entry name" value="DDE_Tnp_1"/>
    <property type="match status" value="1"/>
</dbReference>
<organism evidence="3 4">
    <name type="scientific">Streptomyces kebangsaanensis</name>
    <dbReference type="NCBI Taxonomy" id="864058"/>
    <lineage>
        <taxon>Bacteria</taxon>
        <taxon>Bacillati</taxon>
        <taxon>Actinomycetota</taxon>
        <taxon>Actinomycetes</taxon>
        <taxon>Kitasatosporales</taxon>
        <taxon>Streptomycetaceae</taxon>
        <taxon>Streptomyces</taxon>
    </lineage>
</organism>
<dbReference type="NCBIfam" id="NF033580">
    <property type="entry name" value="transpos_IS5_3"/>
    <property type="match status" value="1"/>
</dbReference>
<dbReference type="Pfam" id="PF13340">
    <property type="entry name" value="DUF4096"/>
    <property type="match status" value="1"/>
</dbReference>
<evidence type="ECO:0000259" key="2">
    <source>
        <dbReference type="Pfam" id="PF13340"/>
    </source>
</evidence>
<evidence type="ECO:0000313" key="4">
    <source>
        <dbReference type="Proteomes" id="UP001601197"/>
    </source>
</evidence>
<dbReference type="InterPro" id="IPR025161">
    <property type="entry name" value="IS402-like_dom"/>
</dbReference>
<dbReference type="PANTHER" id="PTHR30007:SF1">
    <property type="entry name" value="BLR1914 PROTEIN"/>
    <property type="match status" value="1"/>
</dbReference>
<dbReference type="Proteomes" id="UP001601197">
    <property type="component" value="Unassembled WGS sequence"/>
</dbReference>
<dbReference type="InterPro" id="IPR002559">
    <property type="entry name" value="Transposase_11"/>
</dbReference>
<proteinExistence type="predicted"/>
<gene>
    <name evidence="3" type="ORF">ACFYNZ_33875</name>
</gene>
<protein>
    <submittedName>
        <fullName evidence="3">IS5 family transposase</fullName>
    </submittedName>
</protein>
<evidence type="ECO:0000313" key="3">
    <source>
        <dbReference type="EMBL" id="MFE9174371.1"/>
    </source>
</evidence>
<accession>A0ABW6L2P5</accession>
<dbReference type="PANTHER" id="PTHR30007">
    <property type="entry name" value="PHP DOMAIN PROTEIN"/>
    <property type="match status" value="1"/>
</dbReference>
<comment type="caution">
    <text evidence="3">The sequence shown here is derived from an EMBL/GenBank/DDBJ whole genome shotgun (WGS) entry which is preliminary data.</text>
</comment>
<dbReference type="RefSeq" id="WP_388354199.1">
    <property type="nucleotide sequence ID" value="NZ_JBIAFJ010000052.1"/>
</dbReference>
<dbReference type="EMBL" id="JBIAFJ010000052">
    <property type="protein sequence ID" value="MFE9174371.1"/>
    <property type="molecule type" value="Genomic_DNA"/>
</dbReference>
<name>A0ABW6L2P5_9ACTN</name>
<sequence>MSRPRPWEIDDDLWALIEPLLPVVERRPDHPGRKRLDDRKALQGILFVLATDIQWEWLPQELGFGSGMTCWRRLRDWNEAGVRHRLQEILLAKLRGAGQPDFSRAAIDASQVRALRGGPKTGPSPVDRARPGSKHHLITDARGTPLAVSLTGGNRNDVTQLMPPLKAIPAVRGRRGRPRFRPRRLYADRGYDHDRYRSKVRTLSITPVIARRGQPHGSGLDVHRWVVERGPSWLHGFRHLRTRWERRDDIHDGFLQLAVCLILYRRVRALC</sequence>
<feature type="domain" description="Insertion element IS402-like" evidence="2">
    <location>
        <begin position="10"/>
        <end position="86"/>
    </location>
</feature>
<feature type="domain" description="Transposase IS4-like" evidence="1">
    <location>
        <begin position="103"/>
        <end position="263"/>
    </location>
</feature>
<reference evidence="3 4" key="1">
    <citation type="submission" date="2024-10" db="EMBL/GenBank/DDBJ databases">
        <title>The Natural Products Discovery Center: Release of the First 8490 Sequenced Strains for Exploring Actinobacteria Biosynthetic Diversity.</title>
        <authorList>
            <person name="Kalkreuter E."/>
            <person name="Kautsar S.A."/>
            <person name="Yang D."/>
            <person name="Bader C.D."/>
            <person name="Teijaro C.N."/>
            <person name="Fluegel L."/>
            <person name="Davis C.M."/>
            <person name="Simpson J.R."/>
            <person name="Lauterbach L."/>
            <person name="Steele A.D."/>
            <person name="Gui C."/>
            <person name="Meng S."/>
            <person name="Li G."/>
            <person name="Viehrig K."/>
            <person name="Ye F."/>
            <person name="Su P."/>
            <person name="Kiefer A.F."/>
            <person name="Nichols A."/>
            <person name="Cepeda A.J."/>
            <person name="Yan W."/>
            <person name="Fan B."/>
            <person name="Jiang Y."/>
            <person name="Adhikari A."/>
            <person name="Zheng C.-J."/>
            <person name="Schuster L."/>
            <person name="Cowan T.M."/>
            <person name="Smanski M.J."/>
            <person name="Chevrette M.G."/>
            <person name="De Carvalho L.P.S."/>
            <person name="Shen B."/>
        </authorList>
    </citation>
    <scope>NUCLEOTIDE SEQUENCE [LARGE SCALE GENOMIC DNA]</scope>
    <source>
        <strain evidence="3 4">NPDC007147</strain>
    </source>
</reference>
<keyword evidence="4" id="KW-1185">Reference proteome</keyword>
<evidence type="ECO:0000259" key="1">
    <source>
        <dbReference type="Pfam" id="PF01609"/>
    </source>
</evidence>